<evidence type="ECO:0000256" key="5">
    <source>
        <dbReference type="ARBA" id="ARBA00012102"/>
    </source>
</evidence>
<name>A0A3A1YH59_9GAMM</name>
<dbReference type="OrthoDB" id="1550976at2"/>
<evidence type="ECO:0000256" key="8">
    <source>
        <dbReference type="ARBA" id="ARBA00022679"/>
    </source>
</evidence>
<comment type="caution">
    <text evidence="15">The sequence shown here is derived from an EMBL/GenBank/DDBJ whole genome shotgun (WGS) entry which is preliminary data.</text>
</comment>
<evidence type="ECO:0000256" key="6">
    <source>
        <dbReference type="ARBA" id="ARBA00015080"/>
    </source>
</evidence>
<dbReference type="EMBL" id="NRJG01000099">
    <property type="protein sequence ID" value="RIY36796.1"/>
    <property type="molecule type" value="Genomic_DNA"/>
</dbReference>
<sequence length="314" mass="36293">MNIHFHNYRNQEFKKLSYQQWADLSNGLFIEVDTQEISPLLGFNETLLNTEELNSSYAPLVRLLDLNFQNYLQQRNILPTFLNQDTPKPPPFIIGVTGSVSVGKSTFSRILKKILDKFYPTLTTQIINTDGFIYPLSYLNSHNLLARKGFPESYDVELLAQFLTDVKECKTAYAPVYSHITYDRQSQMLEVNCPDIIILEGLNVLQVKPQESDAPSSPVDFIDFAIYVDASLELLEKWYIKRFKSFRANSFKDENSYFKRYADLTDEQAEAKARSIWQSINLPNYVNNVQPTQKIANVIITKGQDHKFVEFAIR</sequence>
<comment type="similarity">
    <text evidence="4 13">Belongs to the prokaryotic pantothenate kinase family.</text>
</comment>
<evidence type="ECO:0000256" key="13">
    <source>
        <dbReference type="RuleBase" id="RU003530"/>
    </source>
</evidence>
<dbReference type="GO" id="GO:0005737">
    <property type="term" value="C:cytoplasm"/>
    <property type="evidence" value="ECO:0007669"/>
    <property type="project" value="UniProtKB-SubCell"/>
</dbReference>
<evidence type="ECO:0000256" key="3">
    <source>
        <dbReference type="ARBA" id="ARBA00005225"/>
    </source>
</evidence>
<evidence type="ECO:0000256" key="11">
    <source>
        <dbReference type="ARBA" id="ARBA00022840"/>
    </source>
</evidence>
<dbReference type="GO" id="GO:0015937">
    <property type="term" value="P:coenzyme A biosynthetic process"/>
    <property type="evidence" value="ECO:0007669"/>
    <property type="project" value="UniProtKB-UniPathway"/>
</dbReference>
<dbReference type="GO" id="GO:0004594">
    <property type="term" value="F:pantothenate kinase activity"/>
    <property type="evidence" value="ECO:0007669"/>
    <property type="project" value="UniProtKB-EC"/>
</dbReference>
<protein>
    <recommendedName>
        <fullName evidence="6 13">Pantothenate kinase</fullName>
        <ecNumber evidence="5 13">2.7.1.33</ecNumber>
    </recommendedName>
</protein>
<evidence type="ECO:0000256" key="10">
    <source>
        <dbReference type="ARBA" id="ARBA00022777"/>
    </source>
</evidence>
<proteinExistence type="inferred from homology"/>
<keyword evidence="12 13" id="KW-0173">Coenzyme A biosynthesis</keyword>
<evidence type="ECO:0000313" key="15">
    <source>
        <dbReference type="EMBL" id="RIY36796.1"/>
    </source>
</evidence>
<dbReference type="InterPro" id="IPR027417">
    <property type="entry name" value="P-loop_NTPase"/>
</dbReference>
<reference evidence="15 16" key="1">
    <citation type="submission" date="2017-08" db="EMBL/GenBank/DDBJ databases">
        <title>Reclassification of Bisgaard taxon 37 and 44.</title>
        <authorList>
            <person name="Christensen H."/>
        </authorList>
    </citation>
    <scope>NUCLEOTIDE SEQUENCE [LARGE SCALE GENOMIC DNA]</scope>
    <source>
        <strain evidence="15 16">111</strain>
    </source>
</reference>
<dbReference type="InterPro" id="IPR006083">
    <property type="entry name" value="PRK/URK"/>
</dbReference>
<dbReference type="SUPFAM" id="SSF52540">
    <property type="entry name" value="P-loop containing nucleoside triphosphate hydrolases"/>
    <property type="match status" value="1"/>
</dbReference>
<dbReference type="RefSeq" id="WP_119531834.1">
    <property type="nucleotide sequence ID" value="NZ_JBHSSP010000016.1"/>
</dbReference>
<comment type="catalytic activity">
    <reaction evidence="1 13">
        <text>(R)-pantothenate + ATP = (R)-4'-phosphopantothenate + ADP + H(+)</text>
        <dbReference type="Rhea" id="RHEA:16373"/>
        <dbReference type="ChEBI" id="CHEBI:10986"/>
        <dbReference type="ChEBI" id="CHEBI:15378"/>
        <dbReference type="ChEBI" id="CHEBI:29032"/>
        <dbReference type="ChEBI" id="CHEBI:30616"/>
        <dbReference type="ChEBI" id="CHEBI:456216"/>
        <dbReference type="EC" id="2.7.1.33"/>
    </reaction>
</comment>
<comment type="pathway">
    <text evidence="3 13">Cofactor biosynthesis; coenzyme A biosynthesis; CoA from (R)-pantothenate: step 1/5.</text>
</comment>
<keyword evidence="10 15" id="KW-0418">Kinase</keyword>
<dbReference type="InterPro" id="IPR004566">
    <property type="entry name" value="PanK"/>
</dbReference>
<dbReference type="AlphaFoldDB" id="A0A3A1YH59"/>
<keyword evidence="11" id="KW-0067">ATP-binding</keyword>
<evidence type="ECO:0000259" key="14">
    <source>
        <dbReference type="Pfam" id="PF00485"/>
    </source>
</evidence>
<dbReference type="Pfam" id="PF00485">
    <property type="entry name" value="PRK"/>
    <property type="match status" value="1"/>
</dbReference>
<evidence type="ECO:0000256" key="1">
    <source>
        <dbReference type="ARBA" id="ARBA00001206"/>
    </source>
</evidence>
<evidence type="ECO:0000256" key="2">
    <source>
        <dbReference type="ARBA" id="ARBA00004496"/>
    </source>
</evidence>
<accession>A0A3A1YH59</accession>
<keyword evidence="7 13" id="KW-0963">Cytoplasm</keyword>
<dbReference type="PANTHER" id="PTHR10285">
    <property type="entry name" value="URIDINE KINASE"/>
    <property type="match status" value="1"/>
</dbReference>
<dbReference type="PIRSF" id="PIRSF000545">
    <property type="entry name" value="Pantothenate_kin"/>
    <property type="match status" value="1"/>
</dbReference>
<organism evidence="15 16">
    <name type="scientific">Psittacicella hinzii</name>
    <dbReference type="NCBI Taxonomy" id="2028575"/>
    <lineage>
        <taxon>Bacteria</taxon>
        <taxon>Pseudomonadati</taxon>
        <taxon>Pseudomonadota</taxon>
        <taxon>Gammaproteobacteria</taxon>
        <taxon>Pasteurellales</taxon>
        <taxon>Psittacicellaceae</taxon>
        <taxon>Psittacicella</taxon>
    </lineage>
</organism>
<evidence type="ECO:0000256" key="9">
    <source>
        <dbReference type="ARBA" id="ARBA00022741"/>
    </source>
</evidence>
<evidence type="ECO:0000313" key="16">
    <source>
        <dbReference type="Proteomes" id="UP000265916"/>
    </source>
</evidence>
<keyword evidence="9" id="KW-0547">Nucleotide-binding</keyword>
<evidence type="ECO:0000256" key="12">
    <source>
        <dbReference type="ARBA" id="ARBA00022993"/>
    </source>
</evidence>
<gene>
    <name evidence="15" type="ORF">CKF58_05630</name>
</gene>
<dbReference type="Proteomes" id="UP000265916">
    <property type="component" value="Unassembled WGS sequence"/>
</dbReference>
<evidence type="ECO:0000256" key="7">
    <source>
        <dbReference type="ARBA" id="ARBA00022490"/>
    </source>
</evidence>
<dbReference type="Gene3D" id="3.40.50.300">
    <property type="entry name" value="P-loop containing nucleotide triphosphate hydrolases"/>
    <property type="match status" value="1"/>
</dbReference>
<keyword evidence="8" id="KW-0808">Transferase</keyword>
<keyword evidence="16" id="KW-1185">Reference proteome</keyword>
<feature type="domain" description="Phosphoribulokinase/uridine kinase" evidence="14">
    <location>
        <begin position="93"/>
        <end position="250"/>
    </location>
</feature>
<dbReference type="NCBIfam" id="TIGR00554">
    <property type="entry name" value="panK_bact"/>
    <property type="match status" value="1"/>
</dbReference>
<dbReference type="GO" id="GO:0005524">
    <property type="term" value="F:ATP binding"/>
    <property type="evidence" value="ECO:0007669"/>
    <property type="project" value="UniProtKB-KW"/>
</dbReference>
<dbReference type="UniPathway" id="UPA00241">
    <property type="reaction ID" value="UER00352"/>
</dbReference>
<comment type="subcellular location">
    <subcellularLocation>
        <location evidence="2 13">Cytoplasm</location>
    </subcellularLocation>
</comment>
<dbReference type="EC" id="2.7.1.33" evidence="5 13"/>
<evidence type="ECO:0000256" key="4">
    <source>
        <dbReference type="ARBA" id="ARBA00006087"/>
    </source>
</evidence>